<proteinExistence type="predicted"/>
<evidence type="ECO:0000313" key="3">
    <source>
        <dbReference type="Proteomes" id="UP000813462"/>
    </source>
</evidence>
<accession>A0A978VZ81</accession>
<dbReference type="EMBL" id="JAEACU010000001">
    <property type="protein sequence ID" value="KAH7545015.1"/>
    <property type="molecule type" value="Genomic_DNA"/>
</dbReference>
<dbReference type="GO" id="GO:0000973">
    <property type="term" value="P:post-transcriptional tethering of RNA polymerase II gene DNA at nuclear periphery"/>
    <property type="evidence" value="ECO:0007669"/>
    <property type="project" value="TreeGrafter"/>
</dbReference>
<feature type="compositionally biased region" description="Low complexity" evidence="1">
    <location>
        <begin position="602"/>
        <end position="614"/>
    </location>
</feature>
<reference evidence="2" key="1">
    <citation type="journal article" date="2021" name="Front. Plant Sci.">
        <title>Chromosome-Scale Genome Assembly for Chinese Sour Jujube and Insights Into Its Genome Evolution and Domestication Signature.</title>
        <authorList>
            <person name="Shen L.-Y."/>
            <person name="Luo H."/>
            <person name="Wang X.-L."/>
            <person name="Wang X.-M."/>
            <person name="Qiu X.-J."/>
            <person name="Liu H."/>
            <person name="Zhou S.-S."/>
            <person name="Jia K.-H."/>
            <person name="Nie S."/>
            <person name="Bao Y.-T."/>
            <person name="Zhang R.-G."/>
            <person name="Yun Q.-Z."/>
            <person name="Chai Y.-H."/>
            <person name="Lu J.-Y."/>
            <person name="Li Y."/>
            <person name="Zhao S.-W."/>
            <person name="Mao J.-F."/>
            <person name="Jia S.-G."/>
            <person name="Mao Y.-M."/>
        </authorList>
    </citation>
    <scope>NUCLEOTIDE SEQUENCE</scope>
    <source>
        <strain evidence="2">AT0</strain>
        <tissue evidence="2">Leaf</tissue>
    </source>
</reference>
<dbReference type="GO" id="GO:0008139">
    <property type="term" value="F:nuclear localization sequence binding"/>
    <property type="evidence" value="ECO:0007669"/>
    <property type="project" value="TreeGrafter"/>
</dbReference>
<sequence>MDKFFNGLPYFGNSSGSGHSVENTGNTNNLSNIPAGKITGLALCTSPASVFTMSNISPTGNESVVSNTSNDTKLTEPAFGTTSTFQIGPTMSSTLGQGQGYTLYGASTPFNSCTTSIQTPSLGSAQPPFQHTSTAGMSASGFASGSSSVFSFRPSTVSSTKLPTAHESVVSTTSNGTNSTLGVSTAPLFGTSTTLFNGTTSSLGVSIAPALGTIPSFAPSTTTSSPFVSTAPAFGTIPSFGTSTIFPIGSTMSPTFGVSAPFSGFGVASPMSINMPSFSTSTSYPIGSTTSSTFGVSAQFSGFGTTSPVMTNTPISPLFAPEFGATTSPAPLFGPAQSFYQYTPTTTARTNLLGRRYTPTVAEREGSSCGGCACNLISISAMPAYENKSHEELRWEDCQRQLHKGIGTSSTPTPSFNFGQHASTTGIGTSSTPTPSFNFGQHASTTGIGTSSAPTPSFSFVQHASTTGAPNFAGQNGHGASVFGATAGTSNASLTFGLPPCISTNTCCLHSPGSFPPASIHAFGPGGATHAHATNEAWRQSSIPSAHSNIMGMPVPLVGYGQNSFPGIMLILHPVVYNGQTTTSFSVLPLSAFSSSMANFSHSSAGGSKGQAQGFVPRPTRCTRPEEQHNQTKTANSAGTKIRTSPNILIISFNFQD</sequence>
<dbReference type="AlphaFoldDB" id="A0A978VZ81"/>
<gene>
    <name evidence="2" type="ORF">FEM48_Zijuj01G0048700</name>
</gene>
<dbReference type="Pfam" id="PF21240">
    <property type="entry name" value="Nup98_GLEBS"/>
    <property type="match status" value="1"/>
</dbReference>
<dbReference type="PANTHER" id="PTHR23198">
    <property type="entry name" value="NUCLEOPORIN"/>
    <property type="match status" value="1"/>
</dbReference>
<dbReference type="PANTHER" id="PTHR23198:SF25">
    <property type="entry name" value="F2K11.10-RELATED"/>
    <property type="match status" value="1"/>
</dbReference>
<dbReference type="GO" id="GO:0006606">
    <property type="term" value="P:protein import into nucleus"/>
    <property type="evidence" value="ECO:0007669"/>
    <property type="project" value="TreeGrafter"/>
</dbReference>
<dbReference type="GO" id="GO:0034398">
    <property type="term" value="P:telomere tethering at nuclear periphery"/>
    <property type="evidence" value="ECO:0007669"/>
    <property type="project" value="TreeGrafter"/>
</dbReference>
<dbReference type="GO" id="GO:0044614">
    <property type="term" value="C:nuclear pore cytoplasmic filaments"/>
    <property type="evidence" value="ECO:0007669"/>
    <property type="project" value="TreeGrafter"/>
</dbReference>
<protein>
    <submittedName>
        <fullName evidence="2">Uncharacterized protein</fullName>
    </submittedName>
</protein>
<evidence type="ECO:0000256" key="1">
    <source>
        <dbReference type="SAM" id="MobiDB-lite"/>
    </source>
</evidence>
<dbReference type="GO" id="GO:0017056">
    <property type="term" value="F:structural constituent of nuclear pore"/>
    <property type="evidence" value="ECO:0007669"/>
    <property type="project" value="TreeGrafter"/>
</dbReference>
<name>A0A978VZ81_ZIZJJ</name>
<dbReference type="GO" id="GO:0003723">
    <property type="term" value="F:RNA binding"/>
    <property type="evidence" value="ECO:0007669"/>
    <property type="project" value="TreeGrafter"/>
</dbReference>
<evidence type="ECO:0000313" key="2">
    <source>
        <dbReference type="EMBL" id="KAH7545015.1"/>
    </source>
</evidence>
<feature type="region of interest" description="Disordered" evidence="1">
    <location>
        <begin position="602"/>
        <end position="638"/>
    </location>
</feature>
<dbReference type="GO" id="GO:0006405">
    <property type="term" value="P:RNA export from nucleus"/>
    <property type="evidence" value="ECO:0007669"/>
    <property type="project" value="TreeGrafter"/>
</dbReference>
<dbReference type="InterPro" id="IPR037665">
    <property type="entry name" value="Nucleoporin_S59-like"/>
</dbReference>
<organism evidence="2 3">
    <name type="scientific">Ziziphus jujuba var. spinosa</name>
    <dbReference type="NCBI Taxonomy" id="714518"/>
    <lineage>
        <taxon>Eukaryota</taxon>
        <taxon>Viridiplantae</taxon>
        <taxon>Streptophyta</taxon>
        <taxon>Embryophyta</taxon>
        <taxon>Tracheophyta</taxon>
        <taxon>Spermatophyta</taxon>
        <taxon>Magnoliopsida</taxon>
        <taxon>eudicotyledons</taxon>
        <taxon>Gunneridae</taxon>
        <taxon>Pentapetalae</taxon>
        <taxon>rosids</taxon>
        <taxon>fabids</taxon>
        <taxon>Rosales</taxon>
        <taxon>Rhamnaceae</taxon>
        <taxon>Paliureae</taxon>
        <taxon>Ziziphus</taxon>
    </lineage>
</organism>
<comment type="caution">
    <text evidence="2">The sequence shown here is derived from an EMBL/GenBank/DDBJ whole genome shotgun (WGS) entry which is preliminary data.</text>
</comment>
<dbReference type="Proteomes" id="UP000813462">
    <property type="component" value="Unassembled WGS sequence"/>
</dbReference>
<dbReference type="Gene3D" id="1.10.10.2360">
    <property type="match status" value="1"/>
</dbReference>